<organism evidence="2 3">
    <name type="scientific">Allofranklinella schreckenbergeri</name>
    <dbReference type="NCBI Taxonomy" id="1076744"/>
    <lineage>
        <taxon>Bacteria</taxon>
        <taxon>Pseudomonadati</taxon>
        <taxon>Pseudomonadota</taxon>
        <taxon>Betaproteobacteria</taxon>
        <taxon>Burkholderiales</taxon>
        <taxon>Comamonadaceae</taxon>
        <taxon>Allofranklinella</taxon>
    </lineage>
</organism>
<reference evidence="2 3" key="1">
    <citation type="submission" date="2018-10" db="EMBL/GenBank/DDBJ databases">
        <title>Comamonadaceae CDC group NO-1 genome sequencing and assembly.</title>
        <authorList>
            <person name="Bernier A.-M."/>
            <person name="Bernard K."/>
        </authorList>
    </citation>
    <scope>NUCLEOTIDE SEQUENCE [LARGE SCALE GENOMIC DNA]</scope>
    <source>
        <strain evidence="2 3">NML161473</strain>
    </source>
</reference>
<comment type="caution">
    <text evidence="2">The sequence shown here is derived from an EMBL/GenBank/DDBJ whole genome shotgun (WGS) entry which is preliminary data.</text>
</comment>
<accession>A0A3M6PYR9</accession>
<keyword evidence="3" id="KW-1185">Reference proteome</keyword>
<gene>
    <name evidence="2" type="ORF">EBQ25_11305</name>
</gene>
<proteinExistence type="predicted"/>
<evidence type="ECO:0000313" key="2">
    <source>
        <dbReference type="EMBL" id="RMW96167.1"/>
    </source>
</evidence>
<dbReference type="PANTHER" id="PTHR37826">
    <property type="entry name" value="FLOTILLIN BAND_7_5 DOMAIN PROTEIN"/>
    <property type="match status" value="1"/>
</dbReference>
<keyword evidence="1" id="KW-1133">Transmembrane helix</keyword>
<dbReference type="Proteomes" id="UP000267035">
    <property type="component" value="Unassembled WGS sequence"/>
</dbReference>
<sequence>MEWHAAKQALVCPYCGTHAAWRPSAPGAGDGSAVAEQDLVAALNDPAATRGWSAQRREVQCQSCHAISVFVDGKVAQRCDFCGSPAIVAHEQMRDAITPQSILPFKISDAQMRERVRQWYGSRWFAPNRLRRAALTDTLKGIYLPYWTFDAHASAHWRAEAGYYYYTTETYRDSNGQMQTRQVRHVRWQPAAGQLSHFFDDELVPGTVGIQPELLRQVEPFPTTSDLVPYAPEYVRGWTVERYQVDLRRAAQLGQAQMQAKLESLCAAQVPGDTYRNLYVQAQYEGRTFKHVLAPVWLIHYTYGRKTYQIVANGYTGQLAGQRPYSWVKIALAVLAALLALGVLMWLSEGHVSQFVSQ</sequence>
<protein>
    <submittedName>
        <fullName evidence="2">Zinc ribbon domain-containing protein</fullName>
    </submittedName>
</protein>
<dbReference type="EMBL" id="RDQL01000021">
    <property type="protein sequence ID" value="RMW96167.1"/>
    <property type="molecule type" value="Genomic_DNA"/>
</dbReference>
<dbReference type="RefSeq" id="WP_122254583.1">
    <property type="nucleotide sequence ID" value="NZ_RDQL01000021.1"/>
</dbReference>
<evidence type="ECO:0000313" key="3">
    <source>
        <dbReference type="Proteomes" id="UP000267035"/>
    </source>
</evidence>
<evidence type="ECO:0000256" key="1">
    <source>
        <dbReference type="SAM" id="Phobius"/>
    </source>
</evidence>
<name>A0A3M6PYR9_9BURK</name>
<keyword evidence="1" id="KW-0472">Membrane</keyword>
<keyword evidence="1" id="KW-0812">Transmembrane</keyword>
<dbReference type="AlphaFoldDB" id="A0A3M6PYR9"/>
<dbReference type="PANTHER" id="PTHR37826:SF3">
    <property type="entry name" value="J DOMAIN-CONTAINING PROTEIN"/>
    <property type="match status" value="1"/>
</dbReference>
<feature type="transmembrane region" description="Helical" evidence="1">
    <location>
        <begin position="327"/>
        <end position="347"/>
    </location>
</feature>